<sequence>MKPTIYDVAEKAGVSIATVSKVINHLPVGQKTKAKVLAVMQELNYRPSILASALTGKGTATIGFLLPDLANPFVAEMARRVEDRAHERGFNVVICSTDFDRTKEARYISLLRQKSVDGFILAGGFKNVDLIMELLKGHIPVVLLAESYPSLSINSVKVDDFSGGYEVASHLLSLGHRQIAVIAEEASSSQERIRGYKQAMQDKGVKIQNEWIVIAGSSSEDGKRAAAELLDRSNPPTAIFACNDLLAIGVILAAREQGFQIPGDLSIVGFDNTLLSMSSDPPLTTVEQPIQEMCAQVVDLLMEEIEGKGKAKQRIMMMPQLIIRQSTTTFCPGDAVKNPS</sequence>
<dbReference type="Proteomes" id="UP000241639">
    <property type="component" value="Unassembled WGS sequence"/>
</dbReference>
<feature type="domain" description="HTH lacI-type" evidence="4">
    <location>
        <begin position="3"/>
        <end position="56"/>
    </location>
</feature>
<dbReference type="SMART" id="SM00354">
    <property type="entry name" value="HTH_LACI"/>
    <property type="match status" value="1"/>
</dbReference>
<dbReference type="InterPro" id="IPR046335">
    <property type="entry name" value="LacI/GalR-like_sensor"/>
</dbReference>
<dbReference type="PANTHER" id="PTHR30146">
    <property type="entry name" value="LACI-RELATED TRANSCRIPTIONAL REPRESSOR"/>
    <property type="match status" value="1"/>
</dbReference>
<dbReference type="RefSeq" id="WP_107724769.1">
    <property type="nucleotide sequence ID" value="NZ_PZZP01000001.1"/>
</dbReference>
<gene>
    <name evidence="5" type="ORF">C8J48_0468</name>
</gene>
<keyword evidence="6" id="KW-1185">Reference proteome</keyword>
<protein>
    <submittedName>
        <fullName evidence="5">LacI family transcriptional regulator</fullName>
    </submittedName>
</protein>
<organism evidence="5 6">
    <name type="scientific">Desmospora activa DSM 45169</name>
    <dbReference type="NCBI Taxonomy" id="1121389"/>
    <lineage>
        <taxon>Bacteria</taxon>
        <taxon>Bacillati</taxon>
        <taxon>Bacillota</taxon>
        <taxon>Bacilli</taxon>
        <taxon>Bacillales</taxon>
        <taxon>Thermoactinomycetaceae</taxon>
        <taxon>Desmospora</taxon>
    </lineage>
</organism>
<evidence type="ECO:0000313" key="6">
    <source>
        <dbReference type="Proteomes" id="UP000241639"/>
    </source>
</evidence>
<dbReference type="Pfam" id="PF13377">
    <property type="entry name" value="Peripla_BP_3"/>
    <property type="match status" value="1"/>
</dbReference>
<dbReference type="InterPro" id="IPR028082">
    <property type="entry name" value="Peripla_BP_I"/>
</dbReference>
<dbReference type="SUPFAM" id="SSF47413">
    <property type="entry name" value="lambda repressor-like DNA-binding domains"/>
    <property type="match status" value="1"/>
</dbReference>
<dbReference type="AlphaFoldDB" id="A0A2T4Z7N4"/>
<dbReference type="PROSITE" id="PS50932">
    <property type="entry name" value="HTH_LACI_2"/>
    <property type="match status" value="1"/>
</dbReference>
<proteinExistence type="predicted"/>
<dbReference type="OrthoDB" id="9796186at2"/>
<keyword evidence="1" id="KW-0805">Transcription regulation</keyword>
<comment type="caution">
    <text evidence="5">The sequence shown here is derived from an EMBL/GenBank/DDBJ whole genome shotgun (WGS) entry which is preliminary data.</text>
</comment>
<accession>A0A2T4Z7N4</accession>
<dbReference type="EMBL" id="PZZP01000001">
    <property type="protein sequence ID" value="PTM57902.1"/>
    <property type="molecule type" value="Genomic_DNA"/>
</dbReference>
<dbReference type="Gene3D" id="1.10.260.40">
    <property type="entry name" value="lambda repressor-like DNA-binding domains"/>
    <property type="match status" value="1"/>
</dbReference>
<evidence type="ECO:0000256" key="3">
    <source>
        <dbReference type="ARBA" id="ARBA00023163"/>
    </source>
</evidence>
<dbReference type="InterPro" id="IPR000843">
    <property type="entry name" value="HTH_LacI"/>
</dbReference>
<dbReference type="Pfam" id="PF00356">
    <property type="entry name" value="LacI"/>
    <property type="match status" value="1"/>
</dbReference>
<name>A0A2T4Z7N4_9BACL</name>
<dbReference type="CDD" id="cd06267">
    <property type="entry name" value="PBP1_LacI_sugar_binding-like"/>
    <property type="match status" value="1"/>
</dbReference>
<evidence type="ECO:0000313" key="5">
    <source>
        <dbReference type="EMBL" id="PTM57902.1"/>
    </source>
</evidence>
<keyword evidence="2" id="KW-0238">DNA-binding</keyword>
<dbReference type="SUPFAM" id="SSF53822">
    <property type="entry name" value="Periplasmic binding protein-like I"/>
    <property type="match status" value="1"/>
</dbReference>
<keyword evidence="3" id="KW-0804">Transcription</keyword>
<reference evidence="5 6" key="1">
    <citation type="submission" date="2018-04" db="EMBL/GenBank/DDBJ databases">
        <title>Genomic Encyclopedia of Archaeal and Bacterial Type Strains, Phase II (KMG-II): from individual species to whole genera.</title>
        <authorList>
            <person name="Goeker M."/>
        </authorList>
    </citation>
    <scope>NUCLEOTIDE SEQUENCE [LARGE SCALE GENOMIC DNA]</scope>
    <source>
        <strain evidence="5 6">DSM 45169</strain>
    </source>
</reference>
<dbReference type="PROSITE" id="PS00356">
    <property type="entry name" value="HTH_LACI_1"/>
    <property type="match status" value="1"/>
</dbReference>
<dbReference type="CDD" id="cd01392">
    <property type="entry name" value="HTH_LacI"/>
    <property type="match status" value="1"/>
</dbReference>
<evidence type="ECO:0000256" key="1">
    <source>
        <dbReference type="ARBA" id="ARBA00023015"/>
    </source>
</evidence>
<dbReference type="Gene3D" id="3.40.50.2300">
    <property type="match status" value="2"/>
</dbReference>
<evidence type="ECO:0000259" key="4">
    <source>
        <dbReference type="PROSITE" id="PS50932"/>
    </source>
</evidence>
<dbReference type="InterPro" id="IPR010982">
    <property type="entry name" value="Lambda_DNA-bd_dom_sf"/>
</dbReference>
<dbReference type="GO" id="GO:0000976">
    <property type="term" value="F:transcription cis-regulatory region binding"/>
    <property type="evidence" value="ECO:0007669"/>
    <property type="project" value="TreeGrafter"/>
</dbReference>
<dbReference type="PANTHER" id="PTHR30146:SF147">
    <property type="entry name" value="HTH-TYPE TRANSCRIPTIONAL REGULATOR DEGA"/>
    <property type="match status" value="1"/>
</dbReference>
<evidence type="ECO:0000256" key="2">
    <source>
        <dbReference type="ARBA" id="ARBA00023125"/>
    </source>
</evidence>
<dbReference type="GO" id="GO:0003700">
    <property type="term" value="F:DNA-binding transcription factor activity"/>
    <property type="evidence" value="ECO:0007669"/>
    <property type="project" value="TreeGrafter"/>
</dbReference>
<dbReference type="PRINTS" id="PR00036">
    <property type="entry name" value="HTHLACI"/>
</dbReference>